<gene>
    <name evidence="3" type="ORF">Ahy_B08g093625</name>
</gene>
<organism evidence="3 4">
    <name type="scientific">Arachis hypogaea</name>
    <name type="common">Peanut</name>
    <dbReference type="NCBI Taxonomy" id="3818"/>
    <lineage>
        <taxon>Eukaryota</taxon>
        <taxon>Viridiplantae</taxon>
        <taxon>Streptophyta</taxon>
        <taxon>Embryophyta</taxon>
        <taxon>Tracheophyta</taxon>
        <taxon>Spermatophyta</taxon>
        <taxon>Magnoliopsida</taxon>
        <taxon>eudicotyledons</taxon>
        <taxon>Gunneridae</taxon>
        <taxon>Pentapetalae</taxon>
        <taxon>rosids</taxon>
        <taxon>fabids</taxon>
        <taxon>Fabales</taxon>
        <taxon>Fabaceae</taxon>
        <taxon>Papilionoideae</taxon>
        <taxon>50 kb inversion clade</taxon>
        <taxon>dalbergioids sensu lato</taxon>
        <taxon>Dalbergieae</taxon>
        <taxon>Pterocarpus clade</taxon>
        <taxon>Arachis</taxon>
    </lineage>
</organism>
<comment type="caution">
    <text evidence="3">The sequence shown here is derived from an EMBL/GenBank/DDBJ whole genome shotgun (WGS) entry which is preliminary data.</text>
</comment>
<keyword evidence="1" id="KW-0862">Zinc</keyword>
<dbReference type="AlphaFoldDB" id="A0A444Y6I3"/>
<dbReference type="GO" id="GO:0003676">
    <property type="term" value="F:nucleic acid binding"/>
    <property type="evidence" value="ECO:0007669"/>
    <property type="project" value="InterPro"/>
</dbReference>
<sequence length="159" mass="18401">MWAKSGGMDLIDLGNEYFIVRLFNEDDYWHVMEGGPWLIFDHYLTIRRWTLEFNPFGSAINKIAAWVCLSDLPIEYYDKRFLGTVGDQIGKTLKVDMNIANHSRGKFARLYVEIDLNKPLDSKYMVNGNNYFIEYEGLHLICFACGKFGHVNDVCTAKP</sequence>
<dbReference type="PROSITE" id="PS50158">
    <property type="entry name" value="ZF_CCHC"/>
    <property type="match status" value="1"/>
</dbReference>
<dbReference type="GO" id="GO:0008270">
    <property type="term" value="F:zinc ion binding"/>
    <property type="evidence" value="ECO:0007669"/>
    <property type="project" value="UniProtKB-KW"/>
</dbReference>
<dbReference type="InterPro" id="IPR025558">
    <property type="entry name" value="DUF4283"/>
</dbReference>
<dbReference type="InterPro" id="IPR040256">
    <property type="entry name" value="At4g02000-like"/>
</dbReference>
<keyword evidence="1" id="KW-0863">Zinc-finger</keyword>
<feature type="domain" description="CCHC-type" evidence="2">
    <location>
        <begin position="142"/>
        <end position="155"/>
    </location>
</feature>
<evidence type="ECO:0000313" key="3">
    <source>
        <dbReference type="EMBL" id="RYQ97550.1"/>
    </source>
</evidence>
<proteinExistence type="predicted"/>
<dbReference type="STRING" id="3818.A0A444Y6I3"/>
<evidence type="ECO:0000256" key="1">
    <source>
        <dbReference type="PROSITE-ProRule" id="PRU00047"/>
    </source>
</evidence>
<reference evidence="3 4" key="1">
    <citation type="submission" date="2019-01" db="EMBL/GenBank/DDBJ databases">
        <title>Sequencing of cultivated peanut Arachis hypogaea provides insights into genome evolution and oil improvement.</title>
        <authorList>
            <person name="Chen X."/>
        </authorList>
    </citation>
    <scope>NUCLEOTIDE SEQUENCE [LARGE SCALE GENOMIC DNA]</scope>
    <source>
        <strain evidence="4">cv. Fuhuasheng</strain>
        <tissue evidence="3">Leaves</tissue>
    </source>
</reference>
<dbReference type="OrthoDB" id="1096772at2759"/>
<protein>
    <recommendedName>
        <fullName evidence="2">CCHC-type domain-containing protein</fullName>
    </recommendedName>
</protein>
<dbReference type="PANTHER" id="PTHR31286:SF99">
    <property type="entry name" value="DUF4283 DOMAIN-CONTAINING PROTEIN"/>
    <property type="match status" value="1"/>
</dbReference>
<keyword evidence="4" id="KW-1185">Reference proteome</keyword>
<dbReference type="PANTHER" id="PTHR31286">
    <property type="entry name" value="GLYCINE-RICH CELL WALL STRUCTURAL PROTEIN 1.8-LIKE"/>
    <property type="match status" value="1"/>
</dbReference>
<dbReference type="Pfam" id="PF14111">
    <property type="entry name" value="DUF4283"/>
    <property type="match status" value="1"/>
</dbReference>
<evidence type="ECO:0000259" key="2">
    <source>
        <dbReference type="PROSITE" id="PS50158"/>
    </source>
</evidence>
<evidence type="ECO:0000313" key="4">
    <source>
        <dbReference type="Proteomes" id="UP000289738"/>
    </source>
</evidence>
<dbReference type="InterPro" id="IPR001878">
    <property type="entry name" value="Znf_CCHC"/>
</dbReference>
<dbReference type="Proteomes" id="UP000289738">
    <property type="component" value="Chromosome B08"/>
</dbReference>
<dbReference type="EMBL" id="SDMP01000018">
    <property type="protein sequence ID" value="RYQ97550.1"/>
    <property type="molecule type" value="Genomic_DNA"/>
</dbReference>
<keyword evidence="1" id="KW-0479">Metal-binding</keyword>
<name>A0A444Y6I3_ARAHY</name>
<accession>A0A444Y6I3</accession>